<dbReference type="CDD" id="cd22157">
    <property type="entry name" value="F-box_AtFBW1-like"/>
    <property type="match status" value="1"/>
</dbReference>
<dbReference type="PROSITE" id="PS50181">
    <property type="entry name" value="FBOX"/>
    <property type="match status" value="1"/>
</dbReference>
<dbReference type="SUPFAM" id="SSF81383">
    <property type="entry name" value="F-box domain"/>
    <property type="match status" value="1"/>
</dbReference>
<dbReference type="InterPro" id="IPR006527">
    <property type="entry name" value="F-box-assoc_dom_typ1"/>
</dbReference>
<evidence type="ECO:0000259" key="1">
    <source>
        <dbReference type="PROSITE" id="PS50181"/>
    </source>
</evidence>
<evidence type="ECO:0000313" key="2">
    <source>
        <dbReference type="EMBL" id="MCD7458883.1"/>
    </source>
</evidence>
<dbReference type="PANTHER" id="PTHR31672:SF13">
    <property type="entry name" value="F-BOX PROTEIN CPR30-LIKE"/>
    <property type="match status" value="1"/>
</dbReference>
<dbReference type="InterPro" id="IPR001810">
    <property type="entry name" value="F-box_dom"/>
</dbReference>
<organism evidence="2 3">
    <name type="scientific">Datura stramonium</name>
    <name type="common">Jimsonweed</name>
    <name type="synonym">Common thornapple</name>
    <dbReference type="NCBI Taxonomy" id="4076"/>
    <lineage>
        <taxon>Eukaryota</taxon>
        <taxon>Viridiplantae</taxon>
        <taxon>Streptophyta</taxon>
        <taxon>Embryophyta</taxon>
        <taxon>Tracheophyta</taxon>
        <taxon>Spermatophyta</taxon>
        <taxon>Magnoliopsida</taxon>
        <taxon>eudicotyledons</taxon>
        <taxon>Gunneridae</taxon>
        <taxon>Pentapetalae</taxon>
        <taxon>asterids</taxon>
        <taxon>lamiids</taxon>
        <taxon>Solanales</taxon>
        <taxon>Solanaceae</taxon>
        <taxon>Solanoideae</taxon>
        <taxon>Datureae</taxon>
        <taxon>Datura</taxon>
    </lineage>
</organism>
<accession>A0ABS8SJ90</accession>
<dbReference type="SMART" id="SM00256">
    <property type="entry name" value="FBOX"/>
    <property type="match status" value="1"/>
</dbReference>
<name>A0ABS8SJ90_DATST</name>
<dbReference type="InterPro" id="IPR050796">
    <property type="entry name" value="SCF_F-box_component"/>
</dbReference>
<dbReference type="Proteomes" id="UP000823775">
    <property type="component" value="Unassembled WGS sequence"/>
</dbReference>
<dbReference type="Pfam" id="PF00646">
    <property type="entry name" value="F-box"/>
    <property type="match status" value="1"/>
</dbReference>
<sequence length="385" mass="45078">MLPIEELPVFDESSHQRTNFFLPTEVIFEILSRLPVKSLLKFKSVSKSWLSLISSPEFIKSHLNLSANNKEYTNHRLMLRISQPEYNLKECPLKSLFYDEYVIEESNLEDYPMKNSSISFSIEGSVNGLICLATEEKELFLWNPSIRKYKRLPDFRTKFMNANCFTYGFGYDEIHSDYKIVRVFNLWKDFEVNIYSLKNDSWRRIDCSHNVVGLTNSGKFVNGKLHWATTTHLGFKEGWSITSFDLADEKWRKVERPYYGEEGDGILMLGVLGSDLCMICNNPTTNQVDVWAMKEYGVKESWIKMFTVDYTLGFVDYFYSQSYCFAKRDHELLLMFESTFMVCNTKDNSIIYPQSRKFDFGLSAEIYIQSLVCPLSQIDLRIQQE</sequence>
<proteinExistence type="predicted"/>
<dbReference type="NCBIfam" id="TIGR01640">
    <property type="entry name" value="F_box_assoc_1"/>
    <property type="match status" value="1"/>
</dbReference>
<reference evidence="2 3" key="1">
    <citation type="journal article" date="2021" name="BMC Genomics">
        <title>Datura genome reveals duplications of psychoactive alkaloid biosynthetic genes and high mutation rate following tissue culture.</title>
        <authorList>
            <person name="Rajewski A."/>
            <person name="Carter-House D."/>
            <person name="Stajich J."/>
            <person name="Litt A."/>
        </authorList>
    </citation>
    <scope>NUCLEOTIDE SEQUENCE [LARGE SCALE GENOMIC DNA]</scope>
    <source>
        <strain evidence="2">AR-01</strain>
    </source>
</reference>
<dbReference type="PANTHER" id="PTHR31672">
    <property type="entry name" value="BNACNNG10540D PROTEIN"/>
    <property type="match status" value="1"/>
</dbReference>
<protein>
    <recommendedName>
        <fullName evidence="1">F-box domain-containing protein</fullName>
    </recommendedName>
</protein>
<feature type="domain" description="F-box" evidence="1">
    <location>
        <begin position="16"/>
        <end position="62"/>
    </location>
</feature>
<dbReference type="Gene3D" id="1.20.1280.50">
    <property type="match status" value="1"/>
</dbReference>
<keyword evidence="3" id="KW-1185">Reference proteome</keyword>
<dbReference type="InterPro" id="IPR017451">
    <property type="entry name" value="F-box-assoc_interact_dom"/>
</dbReference>
<evidence type="ECO:0000313" key="3">
    <source>
        <dbReference type="Proteomes" id="UP000823775"/>
    </source>
</evidence>
<dbReference type="Pfam" id="PF07734">
    <property type="entry name" value="FBA_1"/>
    <property type="match status" value="1"/>
</dbReference>
<gene>
    <name evidence="2" type="ORF">HAX54_039478</name>
</gene>
<dbReference type="EMBL" id="JACEIK010000548">
    <property type="protein sequence ID" value="MCD7458883.1"/>
    <property type="molecule type" value="Genomic_DNA"/>
</dbReference>
<comment type="caution">
    <text evidence="2">The sequence shown here is derived from an EMBL/GenBank/DDBJ whole genome shotgun (WGS) entry which is preliminary data.</text>
</comment>
<dbReference type="InterPro" id="IPR036047">
    <property type="entry name" value="F-box-like_dom_sf"/>
</dbReference>